<dbReference type="InParanoid" id="A0A200QJR7"/>
<reference evidence="2 3" key="1">
    <citation type="journal article" date="2017" name="Mol. Plant">
        <title>The Genome of Medicinal Plant Macleaya cordata Provides New Insights into Benzylisoquinoline Alkaloids Metabolism.</title>
        <authorList>
            <person name="Liu X."/>
            <person name="Liu Y."/>
            <person name="Huang P."/>
            <person name="Ma Y."/>
            <person name="Qing Z."/>
            <person name="Tang Q."/>
            <person name="Cao H."/>
            <person name="Cheng P."/>
            <person name="Zheng Y."/>
            <person name="Yuan Z."/>
            <person name="Zhou Y."/>
            <person name="Liu J."/>
            <person name="Tang Z."/>
            <person name="Zhuo Y."/>
            <person name="Zhang Y."/>
            <person name="Yu L."/>
            <person name="Huang J."/>
            <person name="Yang P."/>
            <person name="Peng Q."/>
            <person name="Zhang J."/>
            <person name="Jiang W."/>
            <person name="Zhang Z."/>
            <person name="Lin K."/>
            <person name="Ro D.K."/>
            <person name="Chen X."/>
            <person name="Xiong X."/>
            <person name="Shang Y."/>
            <person name="Huang S."/>
            <person name="Zeng J."/>
        </authorList>
    </citation>
    <scope>NUCLEOTIDE SEQUENCE [LARGE SCALE GENOMIC DNA]</scope>
    <source>
        <strain evidence="3">cv. BLH2017</strain>
        <tissue evidence="2">Root</tissue>
    </source>
</reference>
<organism evidence="2 3">
    <name type="scientific">Macleaya cordata</name>
    <name type="common">Five-seeded plume-poppy</name>
    <name type="synonym">Bocconia cordata</name>
    <dbReference type="NCBI Taxonomy" id="56857"/>
    <lineage>
        <taxon>Eukaryota</taxon>
        <taxon>Viridiplantae</taxon>
        <taxon>Streptophyta</taxon>
        <taxon>Embryophyta</taxon>
        <taxon>Tracheophyta</taxon>
        <taxon>Spermatophyta</taxon>
        <taxon>Magnoliopsida</taxon>
        <taxon>Ranunculales</taxon>
        <taxon>Papaveraceae</taxon>
        <taxon>Papaveroideae</taxon>
        <taxon>Macleaya</taxon>
    </lineage>
</organism>
<gene>
    <name evidence="2" type="ORF">BVC80_645g85</name>
</gene>
<comment type="caution">
    <text evidence="2">The sequence shown here is derived from an EMBL/GenBank/DDBJ whole genome shotgun (WGS) entry which is preliminary data.</text>
</comment>
<dbReference type="OrthoDB" id="1874341at2759"/>
<dbReference type="Proteomes" id="UP000195402">
    <property type="component" value="Unassembled WGS sequence"/>
</dbReference>
<accession>A0A200QJR7</accession>
<dbReference type="STRING" id="56857.A0A200QJR7"/>
<dbReference type="PANTHER" id="PTHR22767:SF3">
    <property type="entry name" value="N-ALPHA-ACETYLTRANSFERASE 25, NATB AUXILIARY SUBUNIT"/>
    <property type="match status" value="1"/>
</dbReference>
<evidence type="ECO:0000313" key="3">
    <source>
        <dbReference type="Proteomes" id="UP000195402"/>
    </source>
</evidence>
<dbReference type="EMBL" id="MVGT01001847">
    <property type="protein sequence ID" value="OVA10758.1"/>
    <property type="molecule type" value="Genomic_DNA"/>
</dbReference>
<dbReference type="PANTHER" id="PTHR22767">
    <property type="entry name" value="N-TERMINAL ACETYLTRANSFERASE-RELATED"/>
    <property type="match status" value="1"/>
</dbReference>
<dbReference type="AlphaFoldDB" id="A0A200QJR7"/>
<dbReference type="GO" id="GO:0031416">
    <property type="term" value="C:NatB complex"/>
    <property type="evidence" value="ECO:0007669"/>
    <property type="project" value="TreeGrafter"/>
</dbReference>
<evidence type="ECO:0000256" key="1">
    <source>
        <dbReference type="ARBA" id="ARBA00006298"/>
    </source>
</evidence>
<keyword evidence="2" id="KW-0808">Transferase</keyword>
<dbReference type="InterPro" id="IPR019183">
    <property type="entry name" value="NAA25_NatB_aux_su"/>
</dbReference>
<proteinExistence type="inferred from homology"/>
<protein>
    <submittedName>
        <fullName evidence="2">N-acetyltransferase B complex</fullName>
    </submittedName>
</protein>
<keyword evidence="3" id="KW-1185">Reference proteome</keyword>
<sequence>MASFESTSSDHEVDNRIAQIWGAIETRQFRYALKLISNFLAKIHPSSDPYMLALKARALQMMGKGEEALNFLLMAKEKLFSVDVLPFKTAREGIVLIQRVCRDLRCFHFATTTRQNLWNDLDQITRLLFRFKTHVNGFNYEDQQQRASEMYEVAGEERFLLWTVLSMQLQVFFGHAGNNLLQSAEGLLEKHIASHSLLETESLHVYISILEHQEKYKTALEILSGELGTLFTENDRLRIQGRLLACDSQFTAAAEIFKNVLEAGADDWDTFLDYLGCLLEDNSRWAGGATGVNPIHPPKYVDCKLSHLSPAVLESRMEDALCFVQRLQSENDAEFLRWPYLAKLEIERRKRLRGKSADAKLMEAFMNYFRRFGDMPSFTSDVTIFLDEEVLTDYEDMVLVESLIKSLAFPSILQVKYFEGLMTIFKIQDWSGNLFKISTHEAERSVLFKTRLYLDNLALSKALNTKKTVLNDELLCLTCSMLVQLFWSTRQLGYLVAAIMVLEFGLTIQRGFCQFKVLLVHLYTQCSALPLAYEWYKSLDIEDVRWETFSHHIFPQMLLSPLWIDLDALLSGYLSFVDGHFKDSADLTFLAFRHRNYSKVIEIARFKDQLQHSHQYLMARLERPILHLKLRSNNIYGIERVLASLNFGLEQLELSSEEHCLSLTFNDDTQSRPWWTPNRETNYLQGQYQNTNSPSQKRDAQSKQFMEIYMRKAIKRRSFLPRLIYLSIRSTSFLPSLLKLKQEKPLAFLPDDKNSELKDLLHRYARTLDFDFSGEVVRKIDGILSDQTSALEVVHILDVFDLMSFTVFMNALKLGTWMELDGWKRVDKLILKCVQAKLQYMQPIIRSPGFDLNFFIRIVSEPIAWHILIIESCIQKFPPFTVGEKLSIELLAQVISDSIESMYGTLESIINILKEQLSHSKSDKLAILLSPLQRSEHSDCPRKVFQMLEDAAASSEEALRSWNPSGIAMKIIKAQEITLTEFLDICELKLDRLKALKDDTRLASYIDITNWSFVVDSVLGDLPL</sequence>
<dbReference type="OMA" id="IHYTELA"/>
<dbReference type="Pfam" id="PF09797">
    <property type="entry name" value="NatB_MDM20"/>
    <property type="match status" value="1"/>
</dbReference>
<evidence type="ECO:0000313" key="2">
    <source>
        <dbReference type="EMBL" id="OVA10758.1"/>
    </source>
</evidence>
<dbReference type="GO" id="GO:0016740">
    <property type="term" value="F:transferase activity"/>
    <property type="evidence" value="ECO:0007669"/>
    <property type="project" value="UniProtKB-KW"/>
</dbReference>
<name>A0A200QJR7_MACCD</name>
<comment type="similarity">
    <text evidence="1">Belongs to the MDM20/NAA25 family.</text>
</comment>